<protein>
    <recommendedName>
        <fullName evidence="3">DUF1570 domain-containing protein</fullName>
    </recommendedName>
</protein>
<gene>
    <name evidence="1" type="ORF">C1E24_20670</name>
</gene>
<comment type="caution">
    <text evidence="1">The sequence shown here is derived from an EMBL/GenBank/DDBJ whole genome shotgun (WGS) entry which is preliminary data.</text>
</comment>
<evidence type="ECO:0000313" key="1">
    <source>
        <dbReference type="EMBL" id="TLX45108.1"/>
    </source>
</evidence>
<evidence type="ECO:0008006" key="3">
    <source>
        <dbReference type="Google" id="ProtNLM"/>
    </source>
</evidence>
<reference evidence="1 2" key="1">
    <citation type="submission" date="2018-01" db="EMBL/GenBank/DDBJ databases">
        <title>Co-occurrence of chitin degradation, pigmentation and bioactivity in marine Pseudoalteromonas.</title>
        <authorList>
            <person name="Paulsen S."/>
            <person name="Gram L."/>
            <person name="Machado H."/>
        </authorList>
    </citation>
    <scope>NUCLEOTIDE SEQUENCE [LARGE SCALE GENOMIC DNA]</scope>
    <source>
        <strain evidence="1 2">S3663</strain>
    </source>
</reference>
<name>A0A5R9PW10_9GAMM</name>
<dbReference type="AlphaFoldDB" id="A0A5R9PW10"/>
<dbReference type="OrthoDB" id="256673at2"/>
<evidence type="ECO:0000313" key="2">
    <source>
        <dbReference type="Proteomes" id="UP000309186"/>
    </source>
</evidence>
<accession>A0A5R9PW10</accession>
<proteinExistence type="predicted"/>
<dbReference type="Proteomes" id="UP000309186">
    <property type="component" value="Unassembled WGS sequence"/>
</dbReference>
<sequence>MSNKNKGFKIKKVLLFVFLLLVCLIALVNFVVLYQPEKIAVAQPSVLQTRVENVKDEPLIEELETSKYKNNKHVMNEHNEVNEDEHMHVDHPWFAVRPSHEEIDYCNRIPRLPIKVVKRFDAETNQYFLHYKYKDYADLEITAYLKGKYYELEDVFHQEDIKKIYKNARRSINWNYHHYIEWLGLRKVYKSNLKVVIAVTQNDYAELLEKYGSTFDPNKYAGIFFGRHNLSVVKLKTKDNNEIFWRYFNRTMAHELSHAIVFTQVGYLQRWFTEGLAQYMAHSVFTNYPELFMSEKQWKRISSNLSEPLPIDLVVNENDYWDERVSQLYASSFAITQYLALQQADVLAGFLKLERDNKCAPANKSASLSIINPTFSLDSEVQNWFYETVNNYEMNYQEKEYQALNPTASQ</sequence>
<dbReference type="EMBL" id="PPSW01000061">
    <property type="protein sequence ID" value="TLX45108.1"/>
    <property type="molecule type" value="Genomic_DNA"/>
</dbReference>
<dbReference type="RefSeq" id="WP_138484763.1">
    <property type="nucleotide sequence ID" value="NZ_PPSW01000061.1"/>
</dbReference>
<organism evidence="1 2">
    <name type="scientific">Pseudoalteromonas phenolica</name>
    <dbReference type="NCBI Taxonomy" id="161398"/>
    <lineage>
        <taxon>Bacteria</taxon>
        <taxon>Pseudomonadati</taxon>
        <taxon>Pseudomonadota</taxon>
        <taxon>Gammaproteobacteria</taxon>
        <taxon>Alteromonadales</taxon>
        <taxon>Pseudoalteromonadaceae</taxon>
        <taxon>Pseudoalteromonas</taxon>
    </lineage>
</organism>
<dbReference type="Gene3D" id="1.10.390.20">
    <property type="match status" value="1"/>
</dbReference>